<proteinExistence type="predicted"/>
<comment type="caution">
    <text evidence="1">The sequence shown here is derived from an EMBL/GenBank/DDBJ whole genome shotgun (WGS) entry which is preliminary data.</text>
</comment>
<dbReference type="Proteomes" id="UP000603434">
    <property type="component" value="Unassembled WGS sequence"/>
</dbReference>
<name>A0A8J6TIJ6_9BACT</name>
<evidence type="ECO:0000313" key="1">
    <source>
        <dbReference type="EMBL" id="MBC8361132.1"/>
    </source>
</evidence>
<evidence type="ECO:0000313" key="2">
    <source>
        <dbReference type="Proteomes" id="UP000603434"/>
    </source>
</evidence>
<gene>
    <name evidence="1" type="ORF">H8E23_07020</name>
</gene>
<dbReference type="EMBL" id="JACNJH010000123">
    <property type="protein sequence ID" value="MBC8361132.1"/>
    <property type="molecule type" value="Genomic_DNA"/>
</dbReference>
<accession>A0A8J6TIJ6</accession>
<dbReference type="AlphaFoldDB" id="A0A8J6TIJ6"/>
<sequence>MTKERIKIDDVELHISSGKQFSYKGTFSGKELAGIELRFGAKGQENIDLIEDLVRRDKVFVNDPFVEREYEANIKLKSSSCQAGVDERSYVCEVEEVDAIPDFDILEINGSEFQVINYRESIHKKDKIGRYALLRLNESEFTALTKMFDLKVADFRRIGIDDEPLKLRFGGGMYWSHHEEGDNIYYKQIVTFFPTDLEPTKINLASGNIQNALVRKVLALQVTVENLVEELLKTKTLDEKKKEELLSKNWRENVSEERLLQLFNSVYQVADAEDEWL</sequence>
<protein>
    <submittedName>
        <fullName evidence="1">Uncharacterized protein</fullName>
    </submittedName>
</protein>
<reference evidence="1 2" key="1">
    <citation type="submission" date="2020-08" db="EMBL/GenBank/DDBJ databases">
        <title>Bridging the membrane lipid divide: bacteria of the FCB group superphylum have the potential to synthesize archaeal ether lipids.</title>
        <authorList>
            <person name="Villanueva L."/>
            <person name="Von Meijenfeldt F.A.B."/>
            <person name="Westbye A.B."/>
            <person name="Yadav S."/>
            <person name="Hopmans E.C."/>
            <person name="Dutilh B.E."/>
            <person name="Sinninghe Damste J.S."/>
        </authorList>
    </citation>
    <scope>NUCLEOTIDE SEQUENCE [LARGE SCALE GENOMIC DNA]</scope>
    <source>
        <strain evidence="1">NIOZ-UU30</strain>
    </source>
</reference>
<organism evidence="1 2">
    <name type="scientific">Candidatus Desulfatibia profunda</name>
    <dbReference type="NCBI Taxonomy" id="2841695"/>
    <lineage>
        <taxon>Bacteria</taxon>
        <taxon>Pseudomonadati</taxon>
        <taxon>Thermodesulfobacteriota</taxon>
        <taxon>Desulfobacteria</taxon>
        <taxon>Desulfobacterales</taxon>
        <taxon>Desulfobacterales incertae sedis</taxon>
        <taxon>Candidatus Desulfatibia</taxon>
    </lineage>
</organism>